<keyword evidence="3 7" id="KW-0819">tRNA processing</keyword>
<reference evidence="8 9" key="1">
    <citation type="submission" date="2013-07" db="EMBL/GenBank/DDBJ databases">
        <title>Genome of Archaeoglobus fulgidus.</title>
        <authorList>
            <person name="Fiebig A."/>
            <person name="Birkeland N.-K."/>
        </authorList>
    </citation>
    <scope>NUCLEOTIDE SEQUENCE [LARGE SCALE GENOMIC DNA]</scope>
    <source>
        <strain evidence="8 9">DSM 8774</strain>
    </source>
</reference>
<comment type="function">
    <text evidence="7">Part of ribonuclease P, a protein complex that generates mature tRNA molecules by cleaving their 5'-ends.</text>
</comment>
<dbReference type="InterPro" id="IPR023534">
    <property type="entry name" value="Rof/RNase_P-like"/>
</dbReference>
<dbReference type="InterPro" id="IPR036980">
    <property type="entry name" value="RNase_P/MRP_Rpp29_sf"/>
</dbReference>
<evidence type="ECO:0000256" key="6">
    <source>
        <dbReference type="ARBA" id="ARBA00022801"/>
    </source>
</evidence>
<dbReference type="PANTHER" id="PTHR13348:SF0">
    <property type="entry name" value="RIBONUCLEASE P PROTEIN SUBUNIT P29"/>
    <property type="match status" value="1"/>
</dbReference>
<dbReference type="SMART" id="SM00538">
    <property type="entry name" value="POP4"/>
    <property type="match status" value="1"/>
</dbReference>
<evidence type="ECO:0000256" key="3">
    <source>
        <dbReference type="ARBA" id="ARBA00022694"/>
    </source>
</evidence>
<dbReference type="SUPFAM" id="SSF101744">
    <property type="entry name" value="Rof/RNase P subunit-like"/>
    <property type="match status" value="1"/>
</dbReference>
<gene>
    <name evidence="7" type="primary">rnp1</name>
    <name evidence="8" type="ORF">AFULGI_00021760</name>
</gene>
<proteinExistence type="inferred from homology"/>
<keyword evidence="6 7" id="KW-0378">Hydrolase</keyword>
<dbReference type="Gene3D" id="2.30.30.210">
    <property type="entry name" value="Ribonuclease P/MRP, subunit p29"/>
    <property type="match status" value="1"/>
</dbReference>
<evidence type="ECO:0000256" key="1">
    <source>
        <dbReference type="ARBA" id="ARBA00006181"/>
    </source>
</evidence>
<comment type="subcellular location">
    <subcellularLocation>
        <location evidence="7">Cytoplasm</location>
    </subcellularLocation>
</comment>
<dbReference type="EMBL" id="CP006577">
    <property type="protein sequence ID" value="AIG98912.1"/>
    <property type="molecule type" value="Genomic_DNA"/>
</dbReference>
<dbReference type="AlphaFoldDB" id="A0A075WGI5"/>
<keyword evidence="5 7" id="KW-0255">Endonuclease</keyword>
<protein>
    <recommendedName>
        <fullName evidence="7">Ribonuclease P protein component 1</fullName>
        <shortName evidence="7">RNase P component 1</shortName>
        <ecNumber evidence="7">3.1.26.5</ecNumber>
    </recommendedName>
    <alternativeName>
        <fullName evidence="7">Rpp29</fullName>
    </alternativeName>
</protein>
<dbReference type="HAMAP" id="MF_00754">
    <property type="entry name" value="RNase_P_1"/>
    <property type="match status" value="1"/>
</dbReference>
<comment type="similarity">
    <text evidence="1 7">Belongs to the eukaryotic/archaeal RNase P protein component 1 family.</text>
</comment>
<dbReference type="GO" id="GO:0000172">
    <property type="term" value="C:ribonuclease MRP complex"/>
    <property type="evidence" value="ECO:0007669"/>
    <property type="project" value="InterPro"/>
</dbReference>
<dbReference type="Proteomes" id="UP000028501">
    <property type="component" value="Chromosome"/>
</dbReference>
<comment type="catalytic activity">
    <reaction evidence="7">
        <text>Endonucleolytic cleavage of RNA, removing 5'-extranucleotides from tRNA precursor.</text>
        <dbReference type="EC" id="3.1.26.5"/>
    </reaction>
</comment>
<evidence type="ECO:0000256" key="2">
    <source>
        <dbReference type="ARBA" id="ARBA00022490"/>
    </source>
</evidence>
<dbReference type="GO" id="GO:0006364">
    <property type="term" value="P:rRNA processing"/>
    <property type="evidence" value="ECO:0007669"/>
    <property type="project" value="TreeGrafter"/>
</dbReference>
<dbReference type="KEGG" id="afg:AFULGI_00021760"/>
<dbReference type="EC" id="3.1.26.5" evidence="7"/>
<dbReference type="GO" id="GO:0004526">
    <property type="term" value="F:ribonuclease P activity"/>
    <property type="evidence" value="ECO:0007669"/>
    <property type="project" value="UniProtKB-UniRule"/>
</dbReference>
<dbReference type="GO" id="GO:0005737">
    <property type="term" value="C:cytoplasm"/>
    <property type="evidence" value="ECO:0007669"/>
    <property type="project" value="UniProtKB-SubCell"/>
</dbReference>
<evidence type="ECO:0000256" key="5">
    <source>
        <dbReference type="ARBA" id="ARBA00022759"/>
    </source>
</evidence>
<evidence type="ECO:0000256" key="4">
    <source>
        <dbReference type="ARBA" id="ARBA00022722"/>
    </source>
</evidence>
<keyword evidence="4 7" id="KW-0540">Nuclease</keyword>
<organism evidence="8 9">
    <name type="scientific">Archaeoglobus fulgidus DSM 8774</name>
    <dbReference type="NCBI Taxonomy" id="1344584"/>
    <lineage>
        <taxon>Archaea</taxon>
        <taxon>Methanobacteriati</taxon>
        <taxon>Methanobacteriota</taxon>
        <taxon>Archaeoglobi</taxon>
        <taxon>Archaeoglobales</taxon>
        <taxon>Archaeoglobaceae</taxon>
        <taxon>Archaeoglobus</taxon>
    </lineage>
</organism>
<sequence>MRGRLQGVELIARDWIGLMVEVVESPNHSEVGIKGEVVDETQNTLKIMTEKGLKVVAKRGRTFRVWYKGKIMRIKGDLINFRPEDRIKRGLMMLKRAKGVWI</sequence>
<evidence type="ECO:0000313" key="9">
    <source>
        <dbReference type="Proteomes" id="UP000028501"/>
    </source>
</evidence>
<accession>A0A075WGI5</accession>
<dbReference type="GO" id="GO:0001682">
    <property type="term" value="P:tRNA 5'-leader removal"/>
    <property type="evidence" value="ECO:0007669"/>
    <property type="project" value="UniProtKB-UniRule"/>
</dbReference>
<evidence type="ECO:0000313" key="8">
    <source>
        <dbReference type="EMBL" id="AIG98912.1"/>
    </source>
</evidence>
<dbReference type="GeneID" id="24795661"/>
<dbReference type="SMR" id="A0A075WGI5"/>
<dbReference type="HOGENOM" id="CLU_107020_2_1_2"/>
<dbReference type="InterPro" id="IPR016848">
    <property type="entry name" value="RNase_P/MRP_Rpp29-subunit"/>
</dbReference>
<dbReference type="InterPro" id="IPR023538">
    <property type="entry name" value="RNP1"/>
</dbReference>
<keyword evidence="2 7" id="KW-0963">Cytoplasm</keyword>
<dbReference type="Pfam" id="PF01868">
    <property type="entry name" value="RNase_P-MRP_p29"/>
    <property type="match status" value="1"/>
</dbReference>
<dbReference type="InterPro" id="IPR002730">
    <property type="entry name" value="Rpp29/RNP1"/>
</dbReference>
<evidence type="ECO:0000256" key="7">
    <source>
        <dbReference type="HAMAP-Rule" id="MF_00754"/>
    </source>
</evidence>
<name>A0A075WGI5_ARCFL</name>
<dbReference type="RefSeq" id="WP_010879410.1">
    <property type="nucleotide sequence ID" value="NZ_CP006577.1"/>
</dbReference>
<dbReference type="GO" id="GO:0030677">
    <property type="term" value="C:ribonuclease P complex"/>
    <property type="evidence" value="ECO:0007669"/>
    <property type="project" value="UniProtKB-UniRule"/>
</dbReference>
<dbReference type="GO" id="GO:0033204">
    <property type="term" value="F:ribonuclease P RNA binding"/>
    <property type="evidence" value="ECO:0007669"/>
    <property type="project" value="InterPro"/>
</dbReference>
<dbReference type="PANTHER" id="PTHR13348">
    <property type="entry name" value="RIBONUCLEASE P SUBUNIT P29"/>
    <property type="match status" value="1"/>
</dbReference>
<comment type="subunit">
    <text evidence="7">Consists of a catalytic RNA component and at least 4-5 protein subunits.</text>
</comment>